<dbReference type="Pfam" id="PF09296">
    <property type="entry name" value="NUDIX-like"/>
    <property type="match status" value="1"/>
</dbReference>
<dbReference type="GO" id="GO:0035529">
    <property type="term" value="F:NADH pyrophosphatase activity"/>
    <property type="evidence" value="ECO:0007669"/>
    <property type="project" value="TreeGrafter"/>
</dbReference>
<dbReference type="GO" id="GO:0046872">
    <property type="term" value="F:metal ion binding"/>
    <property type="evidence" value="ECO:0007669"/>
    <property type="project" value="UniProtKB-KW"/>
</dbReference>
<dbReference type="SUPFAM" id="SSF55811">
    <property type="entry name" value="Nudix"/>
    <property type="match status" value="1"/>
</dbReference>
<accession>A0A2R6S5P8</accession>
<protein>
    <recommendedName>
        <fullName evidence="4">NAD(+) diphosphatase</fullName>
        <ecNumber evidence="4">3.6.1.22</ecNumber>
    </recommendedName>
</protein>
<evidence type="ECO:0000256" key="6">
    <source>
        <dbReference type="ARBA" id="ARBA00022801"/>
    </source>
</evidence>
<dbReference type="InterPro" id="IPR049734">
    <property type="entry name" value="NudC-like_C"/>
</dbReference>
<reference evidence="12 13" key="1">
    <citation type="submission" date="2018-02" db="EMBL/GenBank/DDBJ databases">
        <title>Genome sequence of the basidiomycete white-rot fungus Phlebia centrifuga.</title>
        <authorList>
            <person name="Granchi Z."/>
            <person name="Peng M."/>
            <person name="de Vries R.P."/>
            <person name="Hilden K."/>
            <person name="Makela M.R."/>
            <person name="Grigoriev I."/>
            <person name="Riley R."/>
        </authorList>
    </citation>
    <scope>NUCLEOTIDE SEQUENCE [LARGE SCALE GENOMIC DNA]</scope>
    <source>
        <strain evidence="12 13">FBCC195</strain>
    </source>
</reference>
<evidence type="ECO:0000256" key="5">
    <source>
        <dbReference type="ARBA" id="ARBA00022723"/>
    </source>
</evidence>
<proteinExistence type="inferred from homology"/>
<dbReference type="InterPro" id="IPR015797">
    <property type="entry name" value="NUDIX_hydrolase-like_dom_sf"/>
</dbReference>
<dbReference type="GO" id="GO:0019677">
    <property type="term" value="P:NAD+ catabolic process"/>
    <property type="evidence" value="ECO:0007669"/>
    <property type="project" value="TreeGrafter"/>
</dbReference>
<dbReference type="Gene3D" id="3.90.79.20">
    <property type="match status" value="1"/>
</dbReference>
<dbReference type="InterPro" id="IPR020084">
    <property type="entry name" value="NUDIX_hydrolase_CS"/>
</dbReference>
<feature type="region of interest" description="Disordered" evidence="10">
    <location>
        <begin position="385"/>
        <end position="408"/>
    </location>
</feature>
<comment type="catalytic activity">
    <reaction evidence="9">
        <text>a 5'-end NAD(+)-phospho-ribonucleoside in mRNA + H2O = a 5'-end phospho-adenosine-phospho-ribonucleoside in mRNA + beta-nicotinamide D-ribonucleotide + 2 H(+)</text>
        <dbReference type="Rhea" id="RHEA:60876"/>
        <dbReference type="Rhea" id="RHEA-COMP:15698"/>
        <dbReference type="Rhea" id="RHEA-COMP:15719"/>
        <dbReference type="ChEBI" id="CHEBI:14649"/>
        <dbReference type="ChEBI" id="CHEBI:15377"/>
        <dbReference type="ChEBI" id="CHEBI:15378"/>
        <dbReference type="ChEBI" id="CHEBI:144029"/>
        <dbReference type="ChEBI" id="CHEBI:144051"/>
    </reaction>
    <physiologicalReaction direction="left-to-right" evidence="9">
        <dbReference type="Rhea" id="RHEA:60877"/>
    </physiologicalReaction>
</comment>
<comment type="cofactor">
    <cofactor evidence="2">
        <name>Zn(2+)</name>
        <dbReference type="ChEBI" id="CHEBI:29105"/>
    </cofactor>
</comment>
<evidence type="ECO:0000313" key="13">
    <source>
        <dbReference type="Proteomes" id="UP000186601"/>
    </source>
</evidence>
<dbReference type="STRING" id="98765.A0A2R6S5P8"/>
<dbReference type="AlphaFoldDB" id="A0A2R6S5P8"/>
<sequence length="449" mass="48426">MAESTAPTNFFGGSPLNRLAWLRTSHNFLSAIVINPCTRWIIFKAGQPLLVSQNASQNRSLAQLSTSDVRLLLGPEPFFSQGQHDGEVAADEVKELQAARLHGPGIVFLGLHETDPEAAEALPSSDFSAKGNAAEVAAKVKGTPYFSLDVSGVEEKQVDEVLQKSEAGKNGATFAFVDGRQAMSSMDYVVGAIYAEARAMVDWNARNKYCSACGSPVFSLWAGWKLACTTLLPWADNSGRSPCPTAVGLHNQSHPRTDPVVIMAVVNEVNDRILLGRNRKWPGKFYSALAGFIEPGESFEDAVKRELWEEAGLKVWGIQYHSTQPWPFPANLMIGFYAIADPSVPTRVDLDNELEDARWYTREEILAVLAVPGATTIRSRDLGEADKSTAENLAGPQSASSTVAGSVPDEPPFKLPPLTAIAGVLVHDWAHDKVVITGTEGSPALKGSL</sequence>
<dbReference type="GO" id="GO:0006742">
    <property type="term" value="P:NADP+ catabolic process"/>
    <property type="evidence" value="ECO:0007669"/>
    <property type="project" value="TreeGrafter"/>
</dbReference>
<evidence type="ECO:0000256" key="3">
    <source>
        <dbReference type="ARBA" id="ARBA00009595"/>
    </source>
</evidence>
<dbReference type="PROSITE" id="PS51462">
    <property type="entry name" value="NUDIX"/>
    <property type="match status" value="1"/>
</dbReference>
<dbReference type="InterPro" id="IPR015375">
    <property type="entry name" value="NADH_PPase-like_N"/>
</dbReference>
<evidence type="ECO:0000259" key="11">
    <source>
        <dbReference type="PROSITE" id="PS51462"/>
    </source>
</evidence>
<evidence type="ECO:0000256" key="4">
    <source>
        <dbReference type="ARBA" id="ARBA00012381"/>
    </source>
</evidence>
<evidence type="ECO:0000313" key="12">
    <source>
        <dbReference type="EMBL" id="PSS37539.1"/>
    </source>
</evidence>
<dbReference type="EC" id="3.6.1.22" evidence="4"/>
<dbReference type="OrthoDB" id="10249612at2759"/>
<feature type="domain" description="Nudix hydrolase" evidence="11">
    <location>
        <begin position="255"/>
        <end position="383"/>
    </location>
</feature>
<dbReference type="GO" id="GO:0005829">
    <property type="term" value="C:cytosol"/>
    <property type="evidence" value="ECO:0007669"/>
    <property type="project" value="TreeGrafter"/>
</dbReference>
<comment type="cofactor">
    <cofactor evidence="1">
        <name>Mg(2+)</name>
        <dbReference type="ChEBI" id="CHEBI:18420"/>
    </cofactor>
</comment>
<gene>
    <name evidence="12" type="ORF">PHLCEN_2v615</name>
</gene>
<evidence type="ECO:0000256" key="2">
    <source>
        <dbReference type="ARBA" id="ARBA00001947"/>
    </source>
</evidence>
<dbReference type="Gene3D" id="3.90.79.10">
    <property type="entry name" value="Nucleoside Triphosphate Pyrophosphohydrolase"/>
    <property type="match status" value="1"/>
</dbReference>
<keyword evidence="5" id="KW-0479">Metal-binding</keyword>
<evidence type="ECO:0000256" key="1">
    <source>
        <dbReference type="ARBA" id="ARBA00001946"/>
    </source>
</evidence>
<dbReference type="NCBIfam" id="NF001299">
    <property type="entry name" value="PRK00241.1"/>
    <property type="match status" value="1"/>
</dbReference>
<keyword evidence="8" id="KW-0520">NAD</keyword>
<dbReference type="EMBL" id="MLYV02000038">
    <property type="protein sequence ID" value="PSS37539.1"/>
    <property type="molecule type" value="Genomic_DNA"/>
</dbReference>
<evidence type="ECO:0000256" key="10">
    <source>
        <dbReference type="SAM" id="MobiDB-lite"/>
    </source>
</evidence>
<dbReference type="Pfam" id="PF00293">
    <property type="entry name" value="NUDIX"/>
    <property type="match status" value="1"/>
</dbReference>
<comment type="similarity">
    <text evidence="3">Belongs to the Nudix hydrolase family. NudC subfamily.</text>
</comment>
<evidence type="ECO:0000256" key="7">
    <source>
        <dbReference type="ARBA" id="ARBA00022842"/>
    </source>
</evidence>
<dbReference type="PANTHER" id="PTHR42904">
    <property type="entry name" value="NUDIX HYDROLASE, NUDC SUBFAMILY"/>
    <property type="match status" value="1"/>
</dbReference>
<keyword evidence="7" id="KW-0460">Magnesium</keyword>
<dbReference type="InterPro" id="IPR000086">
    <property type="entry name" value="NUDIX_hydrolase_dom"/>
</dbReference>
<evidence type="ECO:0000256" key="8">
    <source>
        <dbReference type="ARBA" id="ARBA00023027"/>
    </source>
</evidence>
<organism evidence="12 13">
    <name type="scientific">Hermanssonia centrifuga</name>
    <dbReference type="NCBI Taxonomy" id="98765"/>
    <lineage>
        <taxon>Eukaryota</taxon>
        <taxon>Fungi</taxon>
        <taxon>Dikarya</taxon>
        <taxon>Basidiomycota</taxon>
        <taxon>Agaricomycotina</taxon>
        <taxon>Agaricomycetes</taxon>
        <taxon>Polyporales</taxon>
        <taxon>Meruliaceae</taxon>
        <taxon>Hermanssonia</taxon>
    </lineage>
</organism>
<dbReference type="InterPro" id="IPR050241">
    <property type="entry name" value="NAD-cap_RNA_hydrolase_NudC"/>
</dbReference>
<dbReference type="Proteomes" id="UP000186601">
    <property type="component" value="Unassembled WGS sequence"/>
</dbReference>
<comment type="caution">
    <text evidence="12">The sequence shown here is derived from an EMBL/GenBank/DDBJ whole genome shotgun (WGS) entry which is preliminary data.</text>
</comment>
<dbReference type="PROSITE" id="PS00893">
    <property type="entry name" value="NUDIX_BOX"/>
    <property type="match status" value="1"/>
</dbReference>
<keyword evidence="6" id="KW-0378">Hydrolase</keyword>
<dbReference type="CDD" id="cd03429">
    <property type="entry name" value="NUDIX_NADH_pyrophosphatase_Nudt13"/>
    <property type="match status" value="1"/>
</dbReference>
<dbReference type="PANTHER" id="PTHR42904:SF6">
    <property type="entry name" value="NAD-CAPPED RNA HYDROLASE NUDT12"/>
    <property type="match status" value="1"/>
</dbReference>
<feature type="compositionally biased region" description="Polar residues" evidence="10">
    <location>
        <begin position="395"/>
        <end position="404"/>
    </location>
</feature>
<keyword evidence="13" id="KW-1185">Reference proteome</keyword>
<dbReference type="GO" id="GO:0005777">
    <property type="term" value="C:peroxisome"/>
    <property type="evidence" value="ECO:0007669"/>
    <property type="project" value="TreeGrafter"/>
</dbReference>
<evidence type="ECO:0000256" key="9">
    <source>
        <dbReference type="ARBA" id="ARBA00023679"/>
    </source>
</evidence>
<name>A0A2R6S5P8_9APHY</name>